<evidence type="ECO:0000256" key="1">
    <source>
        <dbReference type="ARBA" id="ARBA00023224"/>
    </source>
</evidence>
<evidence type="ECO:0000256" key="2">
    <source>
        <dbReference type="PROSITE-ProRule" id="PRU00284"/>
    </source>
</evidence>
<dbReference type="Pfam" id="PF00015">
    <property type="entry name" value="MCPsignal"/>
    <property type="match status" value="1"/>
</dbReference>
<dbReference type="Gene3D" id="3.30.450.40">
    <property type="match status" value="2"/>
</dbReference>
<proteinExistence type="predicted"/>
<dbReference type="PANTHER" id="PTHR32089">
    <property type="entry name" value="METHYL-ACCEPTING CHEMOTAXIS PROTEIN MCPB"/>
    <property type="match status" value="1"/>
</dbReference>
<dbReference type="SUPFAM" id="SSF58104">
    <property type="entry name" value="Methyl-accepting chemotaxis protein (MCP) signaling domain"/>
    <property type="match status" value="1"/>
</dbReference>
<dbReference type="Proteomes" id="UP001595685">
    <property type="component" value="Unassembled WGS sequence"/>
</dbReference>
<gene>
    <name evidence="4" type="ORF">ACFOLH_09940</name>
</gene>
<dbReference type="SMART" id="SM00065">
    <property type="entry name" value="GAF"/>
    <property type="match status" value="2"/>
</dbReference>
<evidence type="ECO:0000313" key="5">
    <source>
        <dbReference type="Proteomes" id="UP001595685"/>
    </source>
</evidence>
<dbReference type="InterPro" id="IPR029016">
    <property type="entry name" value="GAF-like_dom_sf"/>
</dbReference>
<dbReference type="SUPFAM" id="SSF55781">
    <property type="entry name" value="GAF domain-like"/>
    <property type="match status" value="2"/>
</dbReference>
<name>A0ABV7WFP2_9MICO</name>
<dbReference type="Pfam" id="PF13185">
    <property type="entry name" value="GAF_2"/>
    <property type="match status" value="2"/>
</dbReference>
<comment type="caution">
    <text evidence="4">The sequence shown here is derived from an EMBL/GenBank/DDBJ whole genome shotgun (WGS) entry which is preliminary data.</text>
</comment>
<dbReference type="SMART" id="SM00283">
    <property type="entry name" value="MA"/>
    <property type="match status" value="1"/>
</dbReference>
<protein>
    <submittedName>
        <fullName evidence="4">GAF domain-containing protein</fullName>
    </submittedName>
</protein>
<dbReference type="PROSITE" id="PS50111">
    <property type="entry name" value="CHEMOTAXIS_TRANSDUC_2"/>
    <property type="match status" value="1"/>
</dbReference>
<dbReference type="InterPro" id="IPR004089">
    <property type="entry name" value="MCPsignal_dom"/>
</dbReference>
<dbReference type="PANTHER" id="PTHR32089:SF112">
    <property type="entry name" value="LYSOZYME-LIKE PROTEIN-RELATED"/>
    <property type="match status" value="1"/>
</dbReference>
<accession>A0ABV7WFP2</accession>
<reference evidence="5" key="1">
    <citation type="journal article" date="2019" name="Int. J. Syst. Evol. Microbiol.">
        <title>The Global Catalogue of Microorganisms (GCM) 10K type strain sequencing project: providing services to taxonomists for standard genome sequencing and annotation.</title>
        <authorList>
            <consortium name="The Broad Institute Genomics Platform"/>
            <consortium name="The Broad Institute Genome Sequencing Center for Infectious Disease"/>
            <person name="Wu L."/>
            <person name="Ma J."/>
        </authorList>
    </citation>
    <scope>NUCLEOTIDE SEQUENCE [LARGE SCALE GENOMIC DNA]</scope>
    <source>
        <strain evidence="5">NCAIM B.02333</strain>
    </source>
</reference>
<dbReference type="RefSeq" id="WP_340291010.1">
    <property type="nucleotide sequence ID" value="NZ_JBBEOI010000028.1"/>
</dbReference>
<dbReference type="Gene3D" id="1.10.287.950">
    <property type="entry name" value="Methyl-accepting chemotaxis protein"/>
    <property type="match status" value="1"/>
</dbReference>
<dbReference type="InterPro" id="IPR003018">
    <property type="entry name" value="GAF"/>
</dbReference>
<evidence type="ECO:0000313" key="4">
    <source>
        <dbReference type="EMBL" id="MFC3688661.1"/>
    </source>
</evidence>
<organism evidence="4 5">
    <name type="scientific">Aquipuribacter hungaricus</name>
    <dbReference type="NCBI Taxonomy" id="545624"/>
    <lineage>
        <taxon>Bacteria</taxon>
        <taxon>Bacillati</taxon>
        <taxon>Actinomycetota</taxon>
        <taxon>Actinomycetes</taxon>
        <taxon>Micrococcales</taxon>
        <taxon>Intrasporangiaceae</taxon>
        <taxon>Aquipuribacter</taxon>
    </lineage>
</organism>
<feature type="domain" description="Methyl-accepting transducer" evidence="3">
    <location>
        <begin position="314"/>
        <end position="517"/>
    </location>
</feature>
<keyword evidence="5" id="KW-1185">Reference proteome</keyword>
<sequence>MPFSRTRTAVPALPAPRDVEALEQVLVAFDTGVQDAQHARVLMTDALVRTLGLDYGCRWVQGADGRFSVAYETGSLAGRLPNSDRAFLPSEIPQALVGMAIRERRAVVERPDDPERKPAPGCPRWSVAHEHGARAAAVVPIFQPDGSVQAVMEFYGPVSMPRFDDEKWAAIARIASLARRQAMAAAQLQQGLQDRVAVTSVVTDVSAAPDVDTAIRVALDAVRRSFGWHYGSFWALDEEEGLLRFAVESGSAGEEFRKVTLAASFAEGVGLSGRAWAARDLVFVPDLAQVTDCVRAPAAQRAGVRSGVCFPVMDGDRVVGTMDFFVTETIELSESRGEALRNVQQLVSQRLSVLRRADEDARKSAELLQTVAALQQAADDAGRVAREATDRAAAMRTDLDGLAAASGAIDDVIQIISRIAAQTNLLALNATIEAARVGDLGKGFGVVANEVKELARSTATATQQVAQQVAALQTSSAGVAQGIHATSTTIEQLDDVQRRIGDVLAEQARMAAAFDAR</sequence>
<evidence type="ECO:0000259" key="3">
    <source>
        <dbReference type="PROSITE" id="PS50111"/>
    </source>
</evidence>
<dbReference type="EMBL" id="JBHRWW010000005">
    <property type="protein sequence ID" value="MFC3688661.1"/>
    <property type="molecule type" value="Genomic_DNA"/>
</dbReference>
<keyword evidence="1 2" id="KW-0807">Transducer</keyword>